<name>E4LAB4_9FIRM</name>
<accession>E4LAB4</accession>
<comment type="caution">
    <text evidence="1">The sequence shown here is derived from an EMBL/GenBank/DDBJ whole genome shotgun (WGS) entry which is preliminary data.</text>
</comment>
<protein>
    <submittedName>
        <fullName evidence="1">Uncharacterized protein</fullName>
    </submittedName>
</protein>
<dbReference type="EMBL" id="AENT01000028">
    <property type="protein sequence ID" value="EFR42286.1"/>
    <property type="molecule type" value="Genomic_DNA"/>
</dbReference>
<gene>
    <name evidence="1" type="ORF">HMPREF9220_0744</name>
</gene>
<organism evidence="1 2">
    <name type="scientific">Dialister micraerophilus UPII 345-E</name>
    <dbReference type="NCBI Taxonomy" id="910314"/>
    <lineage>
        <taxon>Bacteria</taxon>
        <taxon>Bacillati</taxon>
        <taxon>Bacillota</taxon>
        <taxon>Negativicutes</taxon>
        <taxon>Veillonellales</taxon>
        <taxon>Veillonellaceae</taxon>
        <taxon>Dialister</taxon>
    </lineage>
</organism>
<dbReference type="AlphaFoldDB" id="E4LAB4"/>
<dbReference type="Proteomes" id="UP000004594">
    <property type="component" value="Unassembled WGS sequence"/>
</dbReference>
<proteinExistence type="predicted"/>
<sequence length="60" mass="7200">MYTEKKRQIEEVVDRVMLEIEMDIVERSNRITSGLDIEKMQAIQALKSKLYTKLKEHYNL</sequence>
<reference evidence="1 2" key="1">
    <citation type="submission" date="2010-11" db="EMBL/GenBank/DDBJ databases">
        <authorList>
            <person name="Durkin A.S."/>
            <person name="Madupu R."/>
            <person name="Torralba M."/>
            <person name="Gillis M."/>
            <person name="Methe B."/>
            <person name="Sutton G."/>
            <person name="Nelson K.E."/>
        </authorList>
    </citation>
    <scope>NUCLEOTIDE SEQUENCE [LARGE SCALE GENOMIC DNA]</scope>
    <source>
        <strain evidence="1 2">UPII 345-E</strain>
    </source>
</reference>
<evidence type="ECO:0000313" key="2">
    <source>
        <dbReference type="Proteomes" id="UP000004594"/>
    </source>
</evidence>
<dbReference type="RefSeq" id="WP_007555151.1">
    <property type="nucleotide sequence ID" value="NZ_AENT01000028.1"/>
</dbReference>
<evidence type="ECO:0000313" key="1">
    <source>
        <dbReference type="EMBL" id="EFR42286.1"/>
    </source>
</evidence>